<evidence type="ECO:0000313" key="1">
    <source>
        <dbReference type="EMBL" id="CAG9313318.1"/>
    </source>
</evidence>
<sequence>MANNSYDHDIVWNAMEYYKKTMGCCHPTCFKNQTEEIQGFSVETQAEGEDDLNDFNDISIFTSKSEQPDCNKSALASPTDFSLPKTHKIFKSFRYRTDYEKAFLSFHPNNNLLK</sequence>
<keyword evidence="2" id="KW-1185">Reference proteome</keyword>
<dbReference type="Proteomes" id="UP001162131">
    <property type="component" value="Unassembled WGS sequence"/>
</dbReference>
<dbReference type="AlphaFoldDB" id="A0AAU9IMC7"/>
<evidence type="ECO:0000313" key="2">
    <source>
        <dbReference type="Proteomes" id="UP001162131"/>
    </source>
</evidence>
<protein>
    <submittedName>
        <fullName evidence="1">Uncharacterized protein</fullName>
    </submittedName>
</protein>
<proteinExistence type="predicted"/>
<reference evidence="1" key="1">
    <citation type="submission" date="2021-09" db="EMBL/GenBank/DDBJ databases">
        <authorList>
            <consortium name="AG Swart"/>
            <person name="Singh M."/>
            <person name="Singh A."/>
            <person name="Seah K."/>
            <person name="Emmerich C."/>
        </authorList>
    </citation>
    <scope>NUCLEOTIDE SEQUENCE</scope>
    <source>
        <strain evidence="1">ATCC30299</strain>
    </source>
</reference>
<name>A0AAU9IMC7_9CILI</name>
<comment type="caution">
    <text evidence="1">The sequence shown here is derived from an EMBL/GenBank/DDBJ whole genome shotgun (WGS) entry which is preliminary data.</text>
</comment>
<accession>A0AAU9IMC7</accession>
<organism evidence="1 2">
    <name type="scientific">Blepharisma stoltei</name>
    <dbReference type="NCBI Taxonomy" id="1481888"/>
    <lineage>
        <taxon>Eukaryota</taxon>
        <taxon>Sar</taxon>
        <taxon>Alveolata</taxon>
        <taxon>Ciliophora</taxon>
        <taxon>Postciliodesmatophora</taxon>
        <taxon>Heterotrichea</taxon>
        <taxon>Heterotrichida</taxon>
        <taxon>Blepharismidae</taxon>
        <taxon>Blepharisma</taxon>
    </lineage>
</organism>
<dbReference type="EMBL" id="CAJZBQ010000010">
    <property type="protein sequence ID" value="CAG9313318.1"/>
    <property type="molecule type" value="Genomic_DNA"/>
</dbReference>
<gene>
    <name evidence="1" type="ORF">BSTOLATCC_MIC8591</name>
</gene>